<reference evidence="1" key="1">
    <citation type="submission" date="2019-12" db="EMBL/GenBank/DDBJ databases">
        <title>The whole-genome sequencing of Haloarcula japonica strain pws8.</title>
        <authorList>
            <person name="Verma D.K."/>
            <person name="Gopal K."/>
            <person name="Prasad E.S."/>
        </authorList>
    </citation>
    <scope>NUCLEOTIDE SEQUENCE</scope>
    <source>
        <strain evidence="1">Pws8</strain>
    </source>
</reference>
<evidence type="ECO:0000313" key="1">
    <source>
        <dbReference type="EMBL" id="NLV05015.1"/>
    </source>
</evidence>
<dbReference type="Proteomes" id="UP000610611">
    <property type="component" value="Unassembled WGS sequence"/>
</dbReference>
<dbReference type="EMBL" id="WOWB01000001">
    <property type="protein sequence ID" value="NLV05015.1"/>
    <property type="molecule type" value="Genomic_DNA"/>
</dbReference>
<evidence type="ECO:0000313" key="2">
    <source>
        <dbReference type="Proteomes" id="UP000610611"/>
    </source>
</evidence>
<comment type="caution">
    <text evidence="1">The sequence shown here is derived from an EMBL/GenBank/DDBJ whole genome shotgun (WGS) entry which is preliminary data.</text>
</comment>
<sequence length="54" mass="5958">MSRPETAGTSLFVCPFCERTFEQSLTACSNCDSTVVLPLECQSAYDSILSMCRK</sequence>
<name>A0A847TVE8_9EURY</name>
<organism evidence="1 2">
    <name type="scientific">Haloarcula rubripromontorii</name>
    <dbReference type="NCBI Taxonomy" id="1705562"/>
    <lineage>
        <taxon>Archaea</taxon>
        <taxon>Methanobacteriati</taxon>
        <taxon>Methanobacteriota</taxon>
        <taxon>Stenosarchaea group</taxon>
        <taxon>Halobacteria</taxon>
        <taxon>Halobacteriales</taxon>
        <taxon>Haloarculaceae</taxon>
        <taxon>Haloarcula</taxon>
    </lineage>
</organism>
<accession>A0A847TVE8</accession>
<gene>
    <name evidence="1" type="ORF">GOC83_02535</name>
</gene>
<protein>
    <submittedName>
        <fullName evidence="1">Uncharacterized protein</fullName>
    </submittedName>
</protein>
<dbReference type="OrthoDB" id="221553at2157"/>
<dbReference type="AlphaFoldDB" id="A0A847TVE8"/>
<proteinExistence type="predicted"/>
<dbReference type="RefSeq" id="WP_155119935.1">
    <property type="nucleotide sequence ID" value="NZ_JAWJXX010000021.1"/>
</dbReference>